<keyword evidence="1" id="KW-0732">Signal</keyword>
<evidence type="ECO:0000313" key="3">
    <source>
        <dbReference type="EMBL" id="MCF7223205.1"/>
    </source>
</evidence>
<dbReference type="Gene3D" id="2.40.128.520">
    <property type="match status" value="1"/>
</dbReference>
<evidence type="ECO:0000256" key="1">
    <source>
        <dbReference type="SAM" id="SignalP"/>
    </source>
</evidence>
<evidence type="ECO:0000259" key="2">
    <source>
        <dbReference type="Pfam" id="PF09917"/>
    </source>
</evidence>
<feature type="signal peptide" evidence="1">
    <location>
        <begin position="1"/>
        <end position="23"/>
    </location>
</feature>
<reference evidence="3" key="2">
    <citation type="submission" date="2022-01" db="EMBL/GenBank/DDBJ databases">
        <authorList>
            <person name="Zhou L.Y."/>
        </authorList>
    </citation>
    <scope>NUCLEOTIDE SEQUENCE</scope>
    <source>
        <strain evidence="3">TLK-CK17</strain>
    </source>
</reference>
<feature type="domain" description="DUF2147" evidence="2">
    <location>
        <begin position="32"/>
        <end position="150"/>
    </location>
</feature>
<dbReference type="PANTHER" id="PTHR36919">
    <property type="entry name" value="BLR1215 PROTEIN"/>
    <property type="match status" value="1"/>
</dbReference>
<dbReference type="RefSeq" id="WP_237056096.1">
    <property type="nucleotide sequence ID" value="NZ_JAKJPO010000012.1"/>
</dbReference>
<proteinExistence type="predicted"/>
<reference evidence="3" key="1">
    <citation type="submission" date="2022-01" db="EMBL/GenBank/DDBJ databases">
        <title>Lysobacter chinensis sp. nov., a bacterium isolated from cow dung compost.</title>
        <authorList>
            <person name="Liu Y."/>
        </authorList>
    </citation>
    <scope>NUCLEOTIDE SEQUENCE</scope>
    <source>
        <strain evidence="3">TLK-CK17</strain>
    </source>
</reference>
<accession>A0ABS9HYE4</accession>
<gene>
    <name evidence="3" type="ORF">L3V18_15620</name>
</gene>
<comment type="caution">
    <text evidence="3">The sequence shown here is derived from an EMBL/GenBank/DDBJ whole genome shotgun (WGS) entry which is preliminary data.</text>
</comment>
<keyword evidence="4" id="KW-1185">Reference proteome</keyword>
<protein>
    <submittedName>
        <fullName evidence="3">DUF2147 domain-containing protein</fullName>
    </submittedName>
</protein>
<organism evidence="3 4">
    <name type="scientific">Marilutibacter chinensis</name>
    <dbReference type="NCBI Taxonomy" id="2912247"/>
    <lineage>
        <taxon>Bacteria</taxon>
        <taxon>Pseudomonadati</taxon>
        <taxon>Pseudomonadota</taxon>
        <taxon>Gammaproteobacteria</taxon>
        <taxon>Lysobacterales</taxon>
        <taxon>Lysobacteraceae</taxon>
        <taxon>Marilutibacter</taxon>
    </lineage>
</organism>
<dbReference type="PANTHER" id="PTHR36919:SF3">
    <property type="entry name" value="BLL5882 PROTEIN"/>
    <property type="match status" value="1"/>
</dbReference>
<name>A0ABS9HYE4_9GAMM</name>
<feature type="chain" id="PRO_5046152085" evidence="1">
    <location>
        <begin position="24"/>
        <end position="151"/>
    </location>
</feature>
<evidence type="ECO:0000313" key="4">
    <source>
        <dbReference type="Proteomes" id="UP001430796"/>
    </source>
</evidence>
<dbReference type="Proteomes" id="UP001430796">
    <property type="component" value="Unassembled WGS sequence"/>
</dbReference>
<dbReference type="EMBL" id="JAKJPO010000012">
    <property type="protein sequence ID" value="MCF7223205.1"/>
    <property type="molecule type" value="Genomic_DNA"/>
</dbReference>
<sequence>MRNRLLALLVAVPLAAASFAALAQDASGSPVGSWTTIDDKTGRPKSIVEIYEATDGTLAGRVSEVLQSDRGPNPVCDKCSGDRKDKPVKGMVILWGLRRDGDVWEDGQILDPATGKVYSAKITPTADGSKLEVRGFVGFSLLGRTQTWVRK</sequence>
<dbReference type="InterPro" id="IPR019223">
    <property type="entry name" value="DUF2147"/>
</dbReference>
<dbReference type="Pfam" id="PF09917">
    <property type="entry name" value="DUF2147"/>
    <property type="match status" value="1"/>
</dbReference>